<protein>
    <submittedName>
        <fullName evidence="6">LysR family transcriptional regulator</fullName>
    </submittedName>
</protein>
<keyword evidence="3" id="KW-0238">DNA-binding</keyword>
<evidence type="ECO:0000256" key="1">
    <source>
        <dbReference type="ARBA" id="ARBA00009437"/>
    </source>
</evidence>
<sequence length="300" mass="33806">MDIKLRPIRYFIAAAECGSLSEAANKLHISQPSISAAIIEIEKTLDLQLFVRYPSKGIRLTTQGIKVLEEARILIRHAESFRAATSAVKSQLVGNISIAFFMNLGSNYLSEIIRTFKEKYPDINVHIHDLDQAAIFDALSSGKVELALTFDLNIPKSMKTKYIASREPYALLPIDDPLAQQDEVQLKELVQRPFILMDLPYTNDYFISLFAKKKLSPNIRYRTTSFETVRTFVASGLGVSVLNLKPKSTVTYNGNKVVIKPIKDKVDPLNIVLIHYSRLEPRRIADIFSAHIESFFEAAS</sequence>
<evidence type="ECO:0000259" key="5">
    <source>
        <dbReference type="PROSITE" id="PS50931"/>
    </source>
</evidence>
<evidence type="ECO:0000313" key="7">
    <source>
        <dbReference type="Proteomes" id="UP001366060"/>
    </source>
</evidence>
<proteinExistence type="inferred from homology"/>
<dbReference type="InterPro" id="IPR036390">
    <property type="entry name" value="WH_DNA-bd_sf"/>
</dbReference>
<dbReference type="InterPro" id="IPR000847">
    <property type="entry name" value="LysR_HTH_N"/>
</dbReference>
<gene>
    <name evidence="6" type="ORF">V6255_15820</name>
</gene>
<dbReference type="EMBL" id="JBAKBA010000048">
    <property type="protein sequence ID" value="MEL0660609.1"/>
    <property type="molecule type" value="Genomic_DNA"/>
</dbReference>
<dbReference type="SUPFAM" id="SSF46785">
    <property type="entry name" value="Winged helix' DNA-binding domain"/>
    <property type="match status" value="1"/>
</dbReference>
<dbReference type="PANTHER" id="PTHR30346:SF0">
    <property type="entry name" value="HCA OPERON TRANSCRIPTIONAL ACTIVATOR HCAR"/>
    <property type="match status" value="1"/>
</dbReference>
<evidence type="ECO:0000256" key="4">
    <source>
        <dbReference type="ARBA" id="ARBA00023163"/>
    </source>
</evidence>
<dbReference type="InterPro" id="IPR036388">
    <property type="entry name" value="WH-like_DNA-bd_sf"/>
</dbReference>
<dbReference type="SUPFAM" id="SSF53850">
    <property type="entry name" value="Periplasmic binding protein-like II"/>
    <property type="match status" value="1"/>
</dbReference>
<dbReference type="Gene3D" id="3.40.190.10">
    <property type="entry name" value="Periplasmic binding protein-like II"/>
    <property type="match status" value="2"/>
</dbReference>
<dbReference type="Pfam" id="PF00126">
    <property type="entry name" value="HTH_1"/>
    <property type="match status" value="1"/>
</dbReference>
<dbReference type="PRINTS" id="PR00039">
    <property type="entry name" value="HTHLYSR"/>
</dbReference>
<dbReference type="PROSITE" id="PS50931">
    <property type="entry name" value="HTH_LYSR"/>
    <property type="match status" value="1"/>
</dbReference>
<name>A0ABU9HFH5_9GAMM</name>
<evidence type="ECO:0000256" key="2">
    <source>
        <dbReference type="ARBA" id="ARBA00023015"/>
    </source>
</evidence>
<feature type="domain" description="HTH lysR-type" evidence="5">
    <location>
        <begin position="1"/>
        <end position="61"/>
    </location>
</feature>
<evidence type="ECO:0000256" key="3">
    <source>
        <dbReference type="ARBA" id="ARBA00023125"/>
    </source>
</evidence>
<keyword evidence="7" id="KW-1185">Reference proteome</keyword>
<evidence type="ECO:0000313" key="6">
    <source>
        <dbReference type="EMBL" id="MEL0660609.1"/>
    </source>
</evidence>
<dbReference type="InterPro" id="IPR005119">
    <property type="entry name" value="LysR_subst-bd"/>
</dbReference>
<dbReference type="Pfam" id="PF03466">
    <property type="entry name" value="LysR_substrate"/>
    <property type="match status" value="1"/>
</dbReference>
<keyword evidence="4" id="KW-0804">Transcription</keyword>
<dbReference type="Proteomes" id="UP001366060">
    <property type="component" value="Unassembled WGS sequence"/>
</dbReference>
<keyword evidence="2" id="KW-0805">Transcription regulation</keyword>
<reference evidence="6 7" key="1">
    <citation type="submission" date="2024-02" db="EMBL/GenBank/DDBJ databases">
        <title>Bacteria isolated from the canopy kelp, Nereocystis luetkeana.</title>
        <authorList>
            <person name="Pfister C.A."/>
            <person name="Younker I.T."/>
            <person name="Light S.H."/>
        </authorList>
    </citation>
    <scope>NUCLEOTIDE SEQUENCE [LARGE SCALE GENOMIC DNA]</scope>
    <source>
        <strain evidence="6 7">TI.2.07</strain>
    </source>
</reference>
<dbReference type="PANTHER" id="PTHR30346">
    <property type="entry name" value="TRANSCRIPTIONAL DUAL REGULATOR HCAR-RELATED"/>
    <property type="match status" value="1"/>
</dbReference>
<comment type="similarity">
    <text evidence="1">Belongs to the LysR transcriptional regulatory family.</text>
</comment>
<dbReference type="Gene3D" id="1.10.10.10">
    <property type="entry name" value="Winged helix-like DNA-binding domain superfamily/Winged helix DNA-binding domain"/>
    <property type="match status" value="1"/>
</dbReference>
<dbReference type="RefSeq" id="WP_025563921.1">
    <property type="nucleotide sequence ID" value="NZ_JBAKBA010000048.1"/>
</dbReference>
<comment type="caution">
    <text evidence="6">The sequence shown here is derived from an EMBL/GenBank/DDBJ whole genome shotgun (WGS) entry which is preliminary data.</text>
</comment>
<accession>A0ABU9HFH5</accession>
<organism evidence="6 7">
    <name type="scientific">Psychromonas arctica</name>
    <dbReference type="NCBI Taxonomy" id="168275"/>
    <lineage>
        <taxon>Bacteria</taxon>
        <taxon>Pseudomonadati</taxon>
        <taxon>Pseudomonadota</taxon>
        <taxon>Gammaproteobacteria</taxon>
        <taxon>Alteromonadales</taxon>
        <taxon>Psychromonadaceae</taxon>
        <taxon>Psychromonas</taxon>
    </lineage>
</organism>